<accession>A0A4Y9M7W0</accession>
<reference evidence="1 2" key="1">
    <citation type="submission" date="2019-03" db="EMBL/GenBank/DDBJ databases">
        <title>Bradyrhizobium diversity isolated from nodules of Chamaecrista fasciculata.</title>
        <authorList>
            <person name="Klepa M.S."/>
            <person name="Urquiaga M.O."/>
            <person name="Hungria M."/>
            <person name="Delamuta J.R."/>
        </authorList>
    </citation>
    <scope>NUCLEOTIDE SEQUENCE [LARGE SCALE GENOMIC DNA]</scope>
    <source>
        <strain evidence="1 2">CNPSo 3448</strain>
    </source>
</reference>
<sequence length="78" mass="8578">MPRLRIDRLRGAGRVLEESALLSFENRSSRPLEAIQQLLAAQNIQGKKVPQLFVASGASKFGAKDAFRRPRGFIAQAA</sequence>
<evidence type="ECO:0000313" key="2">
    <source>
        <dbReference type="Proteomes" id="UP000297966"/>
    </source>
</evidence>
<gene>
    <name evidence="1" type="ORF">E4K65_04415</name>
</gene>
<dbReference type="EMBL" id="SPQT01000001">
    <property type="protein sequence ID" value="TFV51314.1"/>
    <property type="molecule type" value="Genomic_DNA"/>
</dbReference>
<dbReference type="Proteomes" id="UP000297966">
    <property type="component" value="Unassembled WGS sequence"/>
</dbReference>
<proteinExistence type="predicted"/>
<name>A0A4Y9M7W0_9BRAD</name>
<comment type="caution">
    <text evidence="1">The sequence shown here is derived from an EMBL/GenBank/DDBJ whole genome shotgun (WGS) entry which is preliminary data.</text>
</comment>
<evidence type="ECO:0000313" key="1">
    <source>
        <dbReference type="EMBL" id="TFV51314.1"/>
    </source>
</evidence>
<organism evidence="1 2">
    <name type="scientific">Bradyrhizobium niftali</name>
    <dbReference type="NCBI Taxonomy" id="2560055"/>
    <lineage>
        <taxon>Bacteria</taxon>
        <taxon>Pseudomonadati</taxon>
        <taxon>Pseudomonadota</taxon>
        <taxon>Alphaproteobacteria</taxon>
        <taxon>Hyphomicrobiales</taxon>
        <taxon>Nitrobacteraceae</taxon>
        <taxon>Bradyrhizobium</taxon>
    </lineage>
</organism>
<protein>
    <submittedName>
        <fullName evidence="1">Uncharacterized protein</fullName>
    </submittedName>
</protein>
<dbReference type="AlphaFoldDB" id="A0A4Y9M7W0"/>
<keyword evidence="2" id="KW-1185">Reference proteome</keyword>